<dbReference type="RefSeq" id="WP_381259163.1">
    <property type="nucleotide sequence ID" value="NZ_JBHTBI010000032.1"/>
</dbReference>
<comment type="caution">
    <text evidence="9">The sequence shown here is derived from an EMBL/GenBank/DDBJ whole genome shotgun (WGS) entry which is preliminary data.</text>
</comment>
<evidence type="ECO:0000313" key="9">
    <source>
        <dbReference type="EMBL" id="MFD0287385.1"/>
    </source>
</evidence>
<evidence type="ECO:0000256" key="5">
    <source>
        <dbReference type="ARBA" id="ARBA00022448"/>
    </source>
</evidence>
<sequence length="260" mass="27345">MKIVVLVKHVPDSTADRRFNPDGTTDRESADSRLSELDEYAVEQALQLAESLPDARITYLTMGPEDASEALRRALSMGGDDAVHLLDDALHGSDCLATSRVLAGAVAKLGFDLVLCGMASTDGGGQVVPAMLAERLGVAQATFAGELALDGGRILVRRDGDSATERLSAPLPAVVSVTDRTGEARYPNFKGLMAAKKKPLHTWDLSELGLDPAPTGSATRVTGIAERPARQAGTVIRDDGDAAAQLADYLVAQNLIPRSA</sequence>
<comment type="cofactor">
    <cofactor evidence="1">
        <name>FAD</name>
        <dbReference type="ChEBI" id="CHEBI:57692"/>
    </cofactor>
</comment>
<dbReference type="Gene3D" id="3.40.50.620">
    <property type="entry name" value="HUPs"/>
    <property type="match status" value="1"/>
</dbReference>
<proteinExistence type="inferred from homology"/>
<evidence type="ECO:0000256" key="3">
    <source>
        <dbReference type="ARBA" id="ARBA00011355"/>
    </source>
</evidence>
<dbReference type="SUPFAM" id="SSF52402">
    <property type="entry name" value="Adenine nucleotide alpha hydrolases-like"/>
    <property type="match status" value="1"/>
</dbReference>
<accession>A0ABW2VVN9</accession>
<dbReference type="EMBL" id="JBHTEC010000001">
    <property type="protein sequence ID" value="MFD0287385.1"/>
    <property type="molecule type" value="Genomic_DNA"/>
</dbReference>
<reference evidence="10" key="1">
    <citation type="journal article" date="2019" name="Int. J. Syst. Evol. Microbiol.">
        <title>The Global Catalogue of Microorganisms (GCM) 10K type strain sequencing project: providing services to taxonomists for standard genome sequencing and annotation.</title>
        <authorList>
            <consortium name="The Broad Institute Genomics Platform"/>
            <consortium name="The Broad Institute Genome Sequencing Center for Infectious Disease"/>
            <person name="Wu L."/>
            <person name="Ma J."/>
        </authorList>
    </citation>
    <scope>NUCLEOTIDE SEQUENCE [LARGE SCALE GENOMIC DNA]</scope>
    <source>
        <strain evidence="10">CGMCC 4.7198</strain>
    </source>
</reference>
<dbReference type="Pfam" id="PF01012">
    <property type="entry name" value="ETF"/>
    <property type="match status" value="1"/>
</dbReference>
<dbReference type="InterPro" id="IPR033948">
    <property type="entry name" value="ETF_beta_N"/>
</dbReference>
<dbReference type="PIRSF" id="PIRSF000090">
    <property type="entry name" value="Beta-ETF"/>
    <property type="match status" value="1"/>
</dbReference>
<evidence type="ECO:0000256" key="1">
    <source>
        <dbReference type="ARBA" id="ARBA00001974"/>
    </source>
</evidence>
<dbReference type="SMART" id="SM00893">
    <property type="entry name" value="ETF"/>
    <property type="match status" value="1"/>
</dbReference>
<dbReference type="PANTHER" id="PTHR21294:SF8">
    <property type="entry name" value="ELECTRON TRANSFER FLAVOPROTEIN SUBUNIT BETA"/>
    <property type="match status" value="1"/>
</dbReference>
<dbReference type="PANTHER" id="PTHR21294">
    <property type="entry name" value="ELECTRON TRANSFER FLAVOPROTEIN BETA-SUBUNIT"/>
    <property type="match status" value="1"/>
</dbReference>
<evidence type="ECO:0000256" key="4">
    <source>
        <dbReference type="ARBA" id="ARBA00016797"/>
    </source>
</evidence>
<feature type="domain" description="Electron transfer flavoprotein alpha/beta-subunit N-terminal" evidence="8">
    <location>
        <begin position="22"/>
        <end position="212"/>
    </location>
</feature>
<keyword evidence="5" id="KW-0813">Transport</keyword>
<dbReference type="CDD" id="cd01714">
    <property type="entry name" value="ETF_beta"/>
    <property type="match status" value="1"/>
</dbReference>
<comment type="function">
    <text evidence="7">The electron transfer flavoprotein serves as a specific electron acceptor for other dehydrogenases. It transfers the electrons to the main respiratory chain via ETF-ubiquinone oxidoreductase (ETF dehydrogenase).</text>
</comment>
<keyword evidence="6" id="KW-0249">Electron transport</keyword>
<evidence type="ECO:0000256" key="6">
    <source>
        <dbReference type="ARBA" id="ARBA00022982"/>
    </source>
</evidence>
<dbReference type="Proteomes" id="UP001596957">
    <property type="component" value="Unassembled WGS sequence"/>
</dbReference>
<evidence type="ECO:0000256" key="7">
    <source>
        <dbReference type="ARBA" id="ARBA00025649"/>
    </source>
</evidence>
<evidence type="ECO:0000313" key="10">
    <source>
        <dbReference type="Proteomes" id="UP001596957"/>
    </source>
</evidence>
<dbReference type="InterPro" id="IPR014729">
    <property type="entry name" value="Rossmann-like_a/b/a_fold"/>
</dbReference>
<comment type="similarity">
    <text evidence="2">Belongs to the ETF beta-subunit/FixA family.</text>
</comment>
<evidence type="ECO:0000256" key="2">
    <source>
        <dbReference type="ARBA" id="ARBA00007557"/>
    </source>
</evidence>
<gene>
    <name evidence="9" type="ORF">ACFQZP_38085</name>
</gene>
<name>A0ABW2VVN9_9ACTN</name>
<protein>
    <recommendedName>
        <fullName evidence="4">Electron transfer flavoprotein subunit beta</fullName>
    </recommendedName>
</protein>
<dbReference type="InterPro" id="IPR012255">
    <property type="entry name" value="ETF_b"/>
</dbReference>
<dbReference type="InterPro" id="IPR014730">
    <property type="entry name" value="ETF_a/b_N"/>
</dbReference>
<comment type="subunit">
    <text evidence="3">Heterodimer of an alpha and a beta subunit.</text>
</comment>
<keyword evidence="10" id="KW-1185">Reference proteome</keyword>
<evidence type="ECO:0000259" key="8">
    <source>
        <dbReference type="SMART" id="SM00893"/>
    </source>
</evidence>
<organism evidence="9 10">
    <name type="scientific">Streptomyces lutosisoli</name>
    <dbReference type="NCBI Taxonomy" id="2665721"/>
    <lineage>
        <taxon>Bacteria</taxon>
        <taxon>Bacillati</taxon>
        <taxon>Actinomycetota</taxon>
        <taxon>Actinomycetes</taxon>
        <taxon>Kitasatosporales</taxon>
        <taxon>Streptomycetaceae</taxon>
        <taxon>Streptomyces</taxon>
    </lineage>
</organism>